<gene>
    <name evidence="2" type="ORF">THTE_1206</name>
</gene>
<name>A0A286RCX2_9BACT</name>
<dbReference type="AlphaFoldDB" id="A0A286RCX2"/>
<evidence type="ECO:0000313" key="3">
    <source>
        <dbReference type="Proteomes" id="UP000215086"/>
    </source>
</evidence>
<protein>
    <recommendedName>
        <fullName evidence="4">Lipoprotein</fullName>
    </recommendedName>
</protein>
<organism evidence="2 3">
    <name type="scientific">Thermogutta terrifontis</name>
    <dbReference type="NCBI Taxonomy" id="1331910"/>
    <lineage>
        <taxon>Bacteria</taxon>
        <taxon>Pseudomonadati</taxon>
        <taxon>Planctomycetota</taxon>
        <taxon>Planctomycetia</taxon>
        <taxon>Pirellulales</taxon>
        <taxon>Thermoguttaceae</taxon>
        <taxon>Thermogutta</taxon>
    </lineage>
</organism>
<reference evidence="2 3" key="1">
    <citation type="journal article" name="Front. Microbiol.">
        <title>Sugar Metabolism of the First Thermophilic Planctomycete Thermogutta terrifontis: Comparative Genomic and Transcriptomic Approaches.</title>
        <authorList>
            <person name="Elcheninov A.G."/>
            <person name="Menzel P."/>
            <person name="Gudbergsdottir S.R."/>
            <person name="Slesarev A.I."/>
            <person name="Kadnikov V.V."/>
            <person name="Krogh A."/>
            <person name="Bonch-Osmolovskaya E.A."/>
            <person name="Peng X."/>
            <person name="Kublanov I.V."/>
        </authorList>
    </citation>
    <scope>NUCLEOTIDE SEQUENCE [LARGE SCALE GENOMIC DNA]</scope>
    <source>
        <strain evidence="2 3">R1</strain>
    </source>
</reference>
<feature type="signal peptide" evidence="1">
    <location>
        <begin position="1"/>
        <end position="20"/>
    </location>
</feature>
<accession>A0A286RCX2</accession>
<proteinExistence type="predicted"/>
<evidence type="ECO:0000256" key="1">
    <source>
        <dbReference type="SAM" id="SignalP"/>
    </source>
</evidence>
<dbReference type="EMBL" id="CP018477">
    <property type="protein sequence ID" value="ASV73808.1"/>
    <property type="molecule type" value="Genomic_DNA"/>
</dbReference>
<dbReference type="Proteomes" id="UP000215086">
    <property type="component" value="Chromosome"/>
</dbReference>
<evidence type="ECO:0008006" key="4">
    <source>
        <dbReference type="Google" id="ProtNLM"/>
    </source>
</evidence>
<feature type="chain" id="PRO_5011973326" description="Lipoprotein" evidence="1">
    <location>
        <begin position="21"/>
        <end position="204"/>
    </location>
</feature>
<dbReference type="KEGG" id="ttf:THTE_1206"/>
<evidence type="ECO:0000313" key="2">
    <source>
        <dbReference type="EMBL" id="ASV73808.1"/>
    </source>
</evidence>
<sequence>MTVCLVVILASGGCSALATALWVTGQSDVKPEFAGLKDKKVAIVARPVISLSYRDAHVDKALARRIHAILVQRVPKAQWIDPQKVEQWMDEHDWESYVEVGRGVGADMVIGVDIEAFSLYKGQTVYQGTATLRVTVHDCATNQQVFEKTLDQINYPPNSVIPTSELPESDFRKEFVSVLATAVARLFHSYDPREFWALDAKAIR</sequence>
<keyword evidence="1" id="KW-0732">Signal</keyword>
<keyword evidence="3" id="KW-1185">Reference proteome</keyword>